<dbReference type="PANTHER" id="PTHR34203">
    <property type="entry name" value="METHYLTRANSFERASE, FKBM FAMILY PROTEIN"/>
    <property type="match status" value="1"/>
</dbReference>
<feature type="domain" description="Methyltransferase FkbM" evidence="1">
    <location>
        <begin position="442"/>
        <end position="604"/>
    </location>
</feature>
<dbReference type="InterPro" id="IPR006342">
    <property type="entry name" value="FkbM_mtfrase"/>
</dbReference>
<organism evidence="2">
    <name type="scientific">Aplanochytrium stocchinoi</name>
    <dbReference type="NCBI Taxonomy" id="215587"/>
    <lineage>
        <taxon>Eukaryota</taxon>
        <taxon>Sar</taxon>
        <taxon>Stramenopiles</taxon>
        <taxon>Bigyra</taxon>
        <taxon>Labyrinthulomycetes</taxon>
        <taxon>Thraustochytrida</taxon>
        <taxon>Thraustochytriidae</taxon>
        <taxon>Aplanochytrium</taxon>
    </lineage>
</organism>
<dbReference type="PANTHER" id="PTHR34203:SF13">
    <property type="entry name" value="EXPRESSED PROTEIN"/>
    <property type="match status" value="1"/>
</dbReference>
<sequence>MDMVHRTHLEIFEEYYPTIFRNWWSDDWITRVYSPGRMTKIKSWKLKHRVSGPPRYTVHHAENLLPKELEKGKKRLNTWLQWHKGHNSFDPITEDGIVNACDFGFNTRKRNDLKSGDQIVRPSIICVMASPAVMSKFFDNILPRIQHPFTLVSLEHDAGMPSNPRWLDEPKLVAWFGWNINRQHRKLNALPIGLNAGRHVPGIREARKQYLGRQRNGRVLVNFKLDRPWRRDLWEMSKNWTSFADRVPYGEFGSSHISGVVGAKTGIRFYDLLTKYTYIVCPSGLGEDTHRLWEALYLGIVPIVLKSSISPLYADLPVIQLRSWHELTPELLKNVSGNFQSPNLKLRTWVEMIRSSLDVQLPGLRVKPVDCTQLFRLDADPNAGQIIVAETTSTPSFRISLHNEKFDSLRFRIKAEGEYYEKGVTSIFREILLNRPPGIVVDVGMNIGWYSLYSRAMGHSVFAFEPNVLNCLRMCESVRANKWTSSLKFYNAGVGNKEGVMQLSKTSNPGARSLVKPMQGQSEGLVDVITLDSLAQENGWTGNHPLTIHLLKVDVEGFEPQVILGAKRLLESGLVSNILTEERSRTDPLTLEAYNFIVKVGYKLHFLGDHLGHACASGASLDRVNDFYGKPEYIETLMKVIKRDCPLYSNLWWKLQVPEKTKQQLSFT</sequence>
<name>A0A7S3LMY9_9STRA</name>
<dbReference type="SUPFAM" id="SSF53335">
    <property type="entry name" value="S-adenosyl-L-methionine-dependent methyltransferases"/>
    <property type="match status" value="1"/>
</dbReference>
<dbReference type="InterPro" id="IPR052514">
    <property type="entry name" value="SAM-dependent_MTase"/>
</dbReference>
<protein>
    <recommendedName>
        <fullName evidence="1">Methyltransferase FkbM domain-containing protein</fullName>
    </recommendedName>
</protein>
<gene>
    <name evidence="2" type="ORF">ASTO00021_LOCUS4187</name>
</gene>
<dbReference type="InterPro" id="IPR029063">
    <property type="entry name" value="SAM-dependent_MTases_sf"/>
</dbReference>
<dbReference type="Gene3D" id="3.40.50.150">
    <property type="entry name" value="Vaccinia Virus protein VP39"/>
    <property type="match status" value="1"/>
</dbReference>
<dbReference type="AlphaFoldDB" id="A0A7S3LMY9"/>
<reference evidence="2" key="1">
    <citation type="submission" date="2021-01" db="EMBL/GenBank/DDBJ databases">
        <authorList>
            <person name="Corre E."/>
            <person name="Pelletier E."/>
            <person name="Niang G."/>
            <person name="Scheremetjew M."/>
            <person name="Finn R."/>
            <person name="Kale V."/>
            <person name="Holt S."/>
            <person name="Cochrane G."/>
            <person name="Meng A."/>
            <person name="Brown T."/>
            <person name="Cohen L."/>
        </authorList>
    </citation>
    <scope>NUCLEOTIDE SEQUENCE</scope>
    <source>
        <strain evidence="2">GSBS06</strain>
    </source>
</reference>
<dbReference type="NCBIfam" id="TIGR01444">
    <property type="entry name" value="fkbM_fam"/>
    <property type="match status" value="1"/>
</dbReference>
<proteinExistence type="predicted"/>
<evidence type="ECO:0000313" key="2">
    <source>
        <dbReference type="EMBL" id="CAE0433872.1"/>
    </source>
</evidence>
<dbReference type="Pfam" id="PF05050">
    <property type="entry name" value="Methyltransf_21"/>
    <property type="match status" value="1"/>
</dbReference>
<accession>A0A7S3LMY9</accession>
<evidence type="ECO:0000259" key="1">
    <source>
        <dbReference type="Pfam" id="PF05050"/>
    </source>
</evidence>
<dbReference type="EMBL" id="HBIN01005765">
    <property type="protein sequence ID" value="CAE0433872.1"/>
    <property type="molecule type" value="Transcribed_RNA"/>
</dbReference>